<reference evidence="3" key="1">
    <citation type="submission" date="2022-05" db="EMBL/GenBank/DDBJ databases">
        <title>Halomonas geminus sp. nov. and Halomonas llamarensis sp. nov. isolated from high-altitude salars of the Atacama Desert.</title>
        <authorList>
            <person name="Hintersatz C."/>
            <person name="Rojas L.A."/>
            <person name="Wei T.-S."/>
            <person name="Kutschke S."/>
            <person name="Lehmann F."/>
            <person name="Jain R."/>
            <person name="Pollmann K."/>
        </authorList>
    </citation>
    <scope>NUCLEOTIDE SEQUENCE</scope>
    <source>
        <strain evidence="3">ATCHA</strain>
    </source>
</reference>
<evidence type="ECO:0000313" key="4">
    <source>
        <dbReference type="Proteomes" id="UP001165308"/>
    </source>
</evidence>
<organism evidence="3 4">
    <name type="scientific">Halomonas llamarensis</name>
    <dbReference type="NCBI Taxonomy" id="2945104"/>
    <lineage>
        <taxon>Bacteria</taxon>
        <taxon>Pseudomonadati</taxon>
        <taxon>Pseudomonadota</taxon>
        <taxon>Gammaproteobacteria</taxon>
        <taxon>Oceanospirillales</taxon>
        <taxon>Halomonadaceae</taxon>
        <taxon>Halomonas</taxon>
    </lineage>
</organism>
<comment type="caution">
    <text evidence="3">The sequence shown here is derived from an EMBL/GenBank/DDBJ whole genome shotgun (WGS) entry which is preliminary data.</text>
</comment>
<feature type="domain" description="Polyphosphate kinase-2-related" evidence="2">
    <location>
        <begin position="9"/>
        <end position="206"/>
    </location>
</feature>
<accession>A0ABT0SP99</accession>
<feature type="compositionally biased region" description="Basic and acidic residues" evidence="1">
    <location>
        <begin position="243"/>
        <end position="252"/>
    </location>
</feature>
<dbReference type="PANTHER" id="PTHR34383:SF3">
    <property type="entry name" value="POLYPHOSPHATE:AMP PHOSPHOTRANSFERASE"/>
    <property type="match status" value="1"/>
</dbReference>
<evidence type="ECO:0000256" key="1">
    <source>
        <dbReference type="SAM" id="MobiDB-lite"/>
    </source>
</evidence>
<dbReference type="SUPFAM" id="SSF52540">
    <property type="entry name" value="P-loop containing nucleoside triphosphate hydrolases"/>
    <property type="match status" value="2"/>
</dbReference>
<feature type="domain" description="Polyphosphate kinase-2-related" evidence="2">
    <location>
        <begin position="251"/>
        <end position="472"/>
    </location>
</feature>
<dbReference type="Pfam" id="PF03976">
    <property type="entry name" value="PPK2"/>
    <property type="match status" value="2"/>
</dbReference>
<dbReference type="RefSeq" id="WP_250080579.1">
    <property type="nucleotide sequence ID" value="NZ_JAMJPJ010000006.1"/>
</dbReference>
<dbReference type="Proteomes" id="UP001165308">
    <property type="component" value="Unassembled WGS sequence"/>
</dbReference>
<evidence type="ECO:0000259" key="2">
    <source>
        <dbReference type="Pfam" id="PF03976"/>
    </source>
</evidence>
<feature type="compositionally biased region" description="Polar residues" evidence="1">
    <location>
        <begin position="232"/>
        <end position="242"/>
    </location>
</feature>
<name>A0ABT0SP99_9GAMM</name>
<dbReference type="EMBL" id="JAMJPJ010000006">
    <property type="protein sequence ID" value="MCL7929572.1"/>
    <property type="molecule type" value="Genomic_DNA"/>
</dbReference>
<sequence>MPMTHHEEKARRYALLKAQLSMAKHQDRAVVLVVAGHAATYKSLLVNQLNHWLENRQTEVHALAPSEEDRLRPYWWRYWRRVPARGRVGVFVHGWYGDALFARAEHRIQAGAFEDRLNEINAFEATLAHDGVVVIKVWLDIGAEQQAKRLQAMKADPAQAWQINERHWQRHAQHAAIDRYAKPLREATHSPHAPWHRIVSESPDQQLCDITALLQDALTQPSSLPIQPDPNRVQTGAPTLSRSKNDDKKPSKSEYLEALTAAQARLAYNHRRCLERGIPVVLAFEGHDAAGKGGSIHRVTSALDARFYRVHSIAAPSDEERLQPWLWRFWRRLPQDGRVAVFDRTWYGRVLVERVEGFAEEEEWRRAYREINHFETQLLAHGAVVGKFFLAISKEEQLKRFKARANTPHKQHKLTDEDWRNRKRWGEYQRAINDMLAHTHTPGAPWHLVNTDQKRCARLAVLDHVNRLLENRLENAS</sequence>
<dbReference type="Gene3D" id="3.40.50.300">
    <property type="entry name" value="P-loop containing nucleotide triphosphate hydrolases"/>
    <property type="match status" value="2"/>
</dbReference>
<feature type="region of interest" description="Disordered" evidence="1">
    <location>
        <begin position="221"/>
        <end position="252"/>
    </location>
</feature>
<protein>
    <recommendedName>
        <fullName evidence="2">Polyphosphate kinase-2-related domain-containing protein</fullName>
    </recommendedName>
</protein>
<dbReference type="InterPro" id="IPR022488">
    <property type="entry name" value="PPK2-related"/>
</dbReference>
<keyword evidence="4" id="KW-1185">Reference proteome</keyword>
<evidence type="ECO:0000313" key="3">
    <source>
        <dbReference type="EMBL" id="MCL7929572.1"/>
    </source>
</evidence>
<proteinExistence type="predicted"/>
<dbReference type="InterPro" id="IPR027417">
    <property type="entry name" value="P-loop_NTPase"/>
</dbReference>
<gene>
    <name evidence="3" type="ORF">M8006_06145</name>
</gene>
<dbReference type="PANTHER" id="PTHR34383">
    <property type="entry name" value="POLYPHOSPHATE:AMP PHOSPHOTRANSFERASE-RELATED"/>
    <property type="match status" value="1"/>
</dbReference>